<reference evidence="12 13" key="1">
    <citation type="submission" date="2017-09" db="EMBL/GenBank/DDBJ databases">
        <title>Depth-based differentiation of microbial function through sediment-hosted aquifers and enrichment of novel symbionts in the deep terrestrial subsurface.</title>
        <authorList>
            <person name="Probst A.J."/>
            <person name="Ladd B."/>
            <person name="Jarett J.K."/>
            <person name="Geller-Mcgrath D.E."/>
            <person name="Sieber C.M."/>
            <person name="Emerson J.B."/>
            <person name="Anantharaman K."/>
            <person name="Thomas B.C."/>
            <person name="Malmstrom R."/>
            <person name="Stieglmeier M."/>
            <person name="Klingl A."/>
            <person name="Woyke T."/>
            <person name="Ryan C.M."/>
            <person name="Banfield J.F."/>
        </authorList>
    </citation>
    <scope>NUCLEOTIDE SEQUENCE [LARGE SCALE GENOMIC DNA]</scope>
    <source>
        <strain evidence="12">CG22_combo_CG10-13_8_21_14_all_43_18</strain>
    </source>
</reference>
<dbReference type="GO" id="GO:0006508">
    <property type="term" value="P:proteolysis"/>
    <property type="evidence" value="ECO:0007669"/>
    <property type="project" value="InterPro"/>
</dbReference>
<dbReference type="Gene3D" id="3.40.710.10">
    <property type="entry name" value="DD-peptidase/beta-lactamase superfamily"/>
    <property type="match status" value="1"/>
</dbReference>
<evidence type="ECO:0000256" key="7">
    <source>
        <dbReference type="PIRSR" id="PIRSR618044-1"/>
    </source>
</evidence>
<evidence type="ECO:0000313" key="13">
    <source>
        <dbReference type="Proteomes" id="UP000231276"/>
    </source>
</evidence>
<feature type="transmembrane region" description="Helical" evidence="10">
    <location>
        <begin position="12"/>
        <end position="32"/>
    </location>
</feature>
<dbReference type="AlphaFoldDB" id="A0A2H0DXR9"/>
<evidence type="ECO:0000313" key="12">
    <source>
        <dbReference type="EMBL" id="PIP86791.1"/>
    </source>
</evidence>
<sequence>MNSGNQKSSKKALFASLVVLGFFVPAIIFFTGERGESIVSKKDFAPTKINSNKIFQNLELEAKSAIVWDIGGQKEIFGKNAEIQLPLASLSKVMMALVSLEHAPGGAIISIKEDDLLEEGDSGLFLYERWRLRDLIDFSLAVSSNDGAKAIAGAVGSLFQKETPLEAFVGLMNKKAGKLGLVQTYFTSPSGLDKDDIISGGNGSVRDMAVLFEYVLKNKPEIFKITAYPESVFNSLDFSHEEENTNSGLLKKLPGVIASKTGFTDLAGGNLFVVFEPEPMRQIILGVLGSSLLGRFSDIEKLYLTTLDYLEIFE</sequence>
<evidence type="ECO:0000256" key="6">
    <source>
        <dbReference type="ARBA" id="ARBA00023316"/>
    </source>
</evidence>
<dbReference type="EMBL" id="PCTS01000003">
    <property type="protein sequence ID" value="PIP86791.1"/>
    <property type="molecule type" value="Genomic_DNA"/>
</dbReference>
<dbReference type="Proteomes" id="UP000231276">
    <property type="component" value="Unassembled WGS sequence"/>
</dbReference>
<comment type="similarity">
    <text evidence="1 9">Belongs to the peptidase S11 family.</text>
</comment>
<evidence type="ECO:0000256" key="2">
    <source>
        <dbReference type="ARBA" id="ARBA00022729"/>
    </source>
</evidence>
<evidence type="ECO:0000256" key="9">
    <source>
        <dbReference type="RuleBase" id="RU004016"/>
    </source>
</evidence>
<keyword evidence="5" id="KW-0573">Peptidoglycan synthesis</keyword>
<feature type="active site" description="Proton acceptor" evidence="7">
    <location>
        <position position="92"/>
    </location>
</feature>
<dbReference type="GO" id="GO:0071555">
    <property type="term" value="P:cell wall organization"/>
    <property type="evidence" value="ECO:0007669"/>
    <property type="project" value="UniProtKB-KW"/>
</dbReference>
<evidence type="ECO:0000256" key="5">
    <source>
        <dbReference type="ARBA" id="ARBA00022984"/>
    </source>
</evidence>
<keyword evidence="10" id="KW-1133">Transmembrane helix</keyword>
<protein>
    <recommendedName>
        <fullName evidence="11">Peptidase S11 D-alanyl-D-alanine carboxypeptidase A N-terminal domain-containing protein</fullName>
    </recommendedName>
</protein>
<proteinExistence type="inferred from homology"/>
<dbReference type="Pfam" id="PF00768">
    <property type="entry name" value="Peptidase_S11"/>
    <property type="match status" value="1"/>
</dbReference>
<feature type="binding site" evidence="8">
    <location>
        <position position="260"/>
    </location>
    <ligand>
        <name>substrate</name>
    </ligand>
</feature>
<evidence type="ECO:0000256" key="1">
    <source>
        <dbReference type="ARBA" id="ARBA00007164"/>
    </source>
</evidence>
<dbReference type="PRINTS" id="PR00725">
    <property type="entry name" value="DADACBPTASE1"/>
</dbReference>
<keyword evidence="2" id="KW-0732">Signal</keyword>
<dbReference type="InterPro" id="IPR012338">
    <property type="entry name" value="Beta-lactam/transpept-like"/>
</dbReference>
<feature type="domain" description="Peptidase S11 D-alanyl-D-alanine carboxypeptidase A N-terminal" evidence="11">
    <location>
        <begin position="56"/>
        <end position="288"/>
    </location>
</feature>
<evidence type="ECO:0000256" key="10">
    <source>
        <dbReference type="SAM" id="Phobius"/>
    </source>
</evidence>
<keyword evidence="10" id="KW-0472">Membrane</keyword>
<dbReference type="InterPro" id="IPR001967">
    <property type="entry name" value="Peptidase_S11_N"/>
</dbReference>
<evidence type="ECO:0000256" key="4">
    <source>
        <dbReference type="ARBA" id="ARBA00022960"/>
    </source>
</evidence>
<keyword evidence="6" id="KW-0961">Cell wall biogenesis/degradation</keyword>
<dbReference type="GO" id="GO:0009252">
    <property type="term" value="P:peptidoglycan biosynthetic process"/>
    <property type="evidence" value="ECO:0007669"/>
    <property type="project" value="UniProtKB-KW"/>
</dbReference>
<dbReference type="GO" id="GO:0008360">
    <property type="term" value="P:regulation of cell shape"/>
    <property type="evidence" value="ECO:0007669"/>
    <property type="project" value="UniProtKB-KW"/>
</dbReference>
<accession>A0A2H0DXR9</accession>
<dbReference type="SUPFAM" id="SSF56601">
    <property type="entry name" value="beta-lactamase/transpeptidase-like"/>
    <property type="match status" value="1"/>
</dbReference>
<keyword evidence="10" id="KW-0812">Transmembrane</keyword>
<evidence type="ECO:0000256" key="8">
    <source>
        <dbReference type="PIRSR" id="PIRSR618044-2"/>
    </source>
</evidence>
<feature type="active site" description="Acyl-ester intermediate" evidence="7">
    <location>
        <position position="89"/>
    </location>
</feature>
<evidence type="ECO:0000256" key="3">
    <source>
        <dbReference type="ARBA" id="ARBA00022801"/>
    </source>
</evidence>
<keyword evidence="4" id="KW-0133">Cell shape</keyword>
<dbReference type="InterPro" id="IPR018044">
    <property type="entry name" value="Peptidase_S11"/>
</dbReference>
<gene>
    <name evidence="12" type="ORF">COW82_00180</name>
</gene>
<feature type="active site" evidence="7">
    <location>
        <position position="143"/>
    </location>
</feature>
<keyword evidence="3" id="KW-0378">Hydrolase</keyword>
<name>A0A2H0DXR9_9BACT</name>
<organism evidence="12 13">
    <name type="scientific">Candidatus Campbellbacteria bacterium CG22_combo_CG10-13_8_21_14_all_43_18</name>
    <dbReference type="NCBI Taxonomy" id="1974530"/>
    <lineage>
        <taxon>Bacteria</taxon>
        <taxon>Candidatus Campbelliibacteriota</taxon>
    </lineage>
</organism>
<dbReference type="GO" id="GO:0009002">
    <property type="term" value="F:serine-type D-Ala-D-Ala carboxypeptidase activity"/>
    <property type="evidence" value="ECO:0007669"/>
    <property type="project" value="InterPro"/>
</dbReference>
<comment type="caution">
    <text evidence="12">The sequence shown here is derived from an EMBL/GenBank/DDBJ whole genome shotgun (WGS) entry which is preliminary data.</text>
</comment>
<evidence type="ECO:0000259" key="11">
    <source>
        <dbReference type="Pfam" id="PF00768"/>
    </source>
</evidence>